<evidence type="ECO:0000313" key="3">
    <source>
        <dbReference type="Proteomes" id="UP001162162"/>
    </source>
</evidence>
<dbReference type="EMBL" id="JAPWTK010000290">
    <property type="protein sequence ID" value="KAJ8943425.1"/>
    <property type="molecule type" value="Genomic_DNA"/>
</dbReference>
<evidence type="ECO:0000256" key="1">
    <source>
        <dbReference type="SAM" id="MobiDB-lite"/>
    </source>
</evidence>
<feature type="compositionally biased region" description="Basic and acidic residues" evidence="1">
    <location>
        <begin position="12"/>
        <end position="27"/>
    </location>
</feature>
<sequence length="152" mass="16473">RVAWRSTGVLREAGRGDGEGRETGERKKTGKPQVQLAIHVVLEALHRTPLGPGNLSSGAQALRSRAAIDKFLCTCCHDAVLYTVPDSLRAYPSDGGSLANERALLDLLDGDHSILQPTSLKLAPLNSNIYARRHSAHICPVTEEKQVMLQTL</sequence>
<gene>
    <name evidence="2" type="ORF">NQ318_020676</name>
</gene>
<keyword evidence="3" id="KW-1185">Reference proteome</keyword>
<proteinExistence type="predicted"/>
<comment type="caution">
    <text evidence="2">The sequence shown here is derived from an EMBL/GenBank/DDBJ whole genome shotgun (WGS) entry which is preliminary data.</text>
</comment>
<name>A0AAV8XYP3_9CUCU</name>
<dbReference type="Proteomes" id="UP001162162">
    <property type="component" value="Unassembled WGS sequence"/>
</dbReference>
<organism evidence="2 3">
    <name type="scientific">Aromia moschata</name>
    <dbReference type="NCBI Taxonomy" id="1265417"/>
    <lineage>
        <taxon>Eukaryota</taxon>
        <taxon>Metazoa</taxon>
        <taxon>Ecdysozoa</taxon>
        <taxon>Arthropoda</taxon>
        <taxon>Hexapoda</taxon>
        <taxon>Insecta</taxon>
        <taxon>Pterygota</taxon>
        <taxon>Neoptera</taxon>
        <taxon>Endopterygota</taxon>
        <taxon>Coleoptera</taxon>
        <taxon>Polyphaga</taxon>
        <taxon>Cucujiformia</taxon>
        <taxon>Chrysomeloidea</taxon>
        <taxon>Cerambycidae</taxon>
        <taxon>Cerambycinae</taxon>
        <taxon>Callichromatini</taxon>
        <taxon>Aromia</taxon>
    </lineage>
</organism>
<dbReference type="AlphaFoldDB" id="A0AAV8XYP3"/>
<evidence type="ECO:0000313" key="2">
    <source>
        <dbReference type="EMBL" id="KAJ8943425.1"/>
    </source>
</evidence>
<accession>A0AAV8XYP3</accession>
<feature type="region of interest" description="Disordered" evidence="1">
    <location>
        <begin position="1"/>
        <end position="30"/>
    </location>
</feature>
<protein>
    <submittedName>
        <fullName evidence="2">Uncharacterized protein</fullName>
    </submittedName>
</protein>
<reference evidence="2" key="1">
    <citation type="journal article" date="2023" name="Insect Mol. Biol.">
        <title>Genome sequencing provides insights into the evolution of gene families encoding plant cell wall-degrading enzymes in longhorned beetles.</title>
        <authorList>
            <person name="Shin N.R."/>
            <person name="Okamura Y."/>
            <person name="Kirsch R."/>
            <person name="Pauchet Y."/>
        </authorList>
    </citation>
    <scope>NUCLEOTIDE SEQUENCE</scope>
    <source>
        <strain evidence="2">AMC_N1</strain>
    </source>
</reference>
<feature type="non-terminal residue" evidence="2">
    <location>
        <position position="1"/>
    </location>
</feature>